<evidence type="ECO:0000256" key="4">
    <source>
        <dbReference type="ARBA" id="ARBA00022692"/>
    </source>
</evidence>
<dbReference type="NCBIfam" id="TIGR04057">
    <property type="entry name" value="SusC_RagA_signa"/>
    <property type="match status" value="1"/>
</dbReference>
<dbReference type="RefSeq" id="WP_109415358.1">
    <property type="nucleotide sequence ID" value="NZ_QEAS01000006.1"/>
</dbReference>
<evidence type="ECO:0000256" key="3">
    <source>
        <dbReference type="ARBA" id="ARBA00022452"/>
    </source>
</evidence>
<keyword evidence="6 7" id="KW-0998">Cell outer membrane</keyword>
<dbReference type="InterPro" id="IPR023997">
    <property type="entry name" value="TonB-dep_OMP_SusC/RagA_CS"/>
</dbReference>
<dbReference type="Gene3D" id="2.170.130.10">
    <property type="entry name" value="TonB-dependent receptor, plug domain"/>
    <property type="match status" value="1"/>
</dbReference>
<evidence type="ECO:0000256" key="6">
    <source>
        <dbReference type="ARBA" id="ARBA00023237"/>
    </source>
</evidence>
<dbReference type="SUPFAM" id="SSF49464">
    <property type="entry name" value="Carboxypeptidase regulatory domain-like"/>
    <property type="match status" value="1"/>
</dbReference>
<dbReference type="InterPro" id="IPR037066">
    <property type="entry name" value="Plug_dom_sf"/>
</dbReference>
<evidence type="ECO:0000259" key="8">
    <source>
        <dbReference type="Pfam" id="PF07715"/>
    </source>
</evidence>
<evidence type="ECO:0000256" key="2">
    <source>
        <dbReference type="ARBA" id="ARBA00022448"/>
    </source>
</evidence>
<dbReference type="InterPro" id="IPR036942">
    <property type="entry name" value="Beta-barrel_TonB_sf"/>
</dbReference>
<evidence type="ECO:0000313" key="10">
    <source>
        <dbReference type="Proteomes" id="UP000245647"/>
    </source>
</evidence>
<evidence type="ECO:0000313" key="9">
    <source>
        <dbReference type="EMBL" id="PWG80974.1"/>
    </source>
</evidence>
<dbReference type="Proteomes" id="UP000245647">
    <property type="component" value="Unassembled WGS sequence"/>
</dbReference>
<evidence type="ECO:0000256" key="5">
    <source>
        <dbReference type="ARBA" id="ARBA00023136"/>
    </source>
</evidence>
<keyword evidence="10" id="KW-1185">Reference proteome</keyword>
<dbReference type="Pfam" id="PF13715">
    <property type="entry name" value="CarbopepD_reg_2"/>
    <property type="match status" value="1"/>
</dbReference>
<dbReference type="EMBL" id="QEAS01000006">
    <property type="protein sequence ID" value="PWG80974.1"/>
    <property type="molecule type" value="Genomic_DNA"/>
</dbReference>
<dbReference type="SUPFAM" id="SSF56935">
    <property type="entry name" value="Porins"/>
    <property type="match status" value="1"/>
</dbReference>
<proteinExistence type="inferred from homology"/>
<evidence type="ECO:0000256" key="1">
    <source>
        <dbReference type="ARBA" id="ARBA00004571"/>
    </source>
</evidence>
<reference evidence="9 10" key="1">
    <citation type="submission" date="2018-04" db="EMBL/GenBank/DDBJ databases">
        <title>Pedobacter chongqingensis sp. nov., isolated from a rottenly hemp rope.</title>
        <authorList>
            <person name="Cai Y."/>
        </authorList>
    </citation>
    <scope>NUCLEOTIDE SEQUENCE [LARGE SCALE GENOMIC DNA]</scope>
    <source>
        <strain evidence="9 10">FJ4-8</strain>
    </source>
</reference>
<dbReference type="NCBIfam" id="TIGR04056">
    <property type="entry name" value="OMP_RagA_SusC"/>
    <property type="match status" value="1"/>
</dbReference>
<keyword evidence="4 7" id="KW-0812">Transmembrane</keyword>
<accession>A0A2U2PI80</accession>
<gene>
    <name evidence="9" type="ORF">DDR33_08540</name>
</gene>
<comment type="subcellular location">
    <subcellularLocation>
        <location evidence="1 7">Cell outer membrane</location>
        <topology evidence="1 7">Multi-pass membrane protein</topology>
    </subcellularLocation>
</comment>
<organism evidence="9 10">
    <name type="scientific">Pararcticibacter amylolyticus</name>
    <dbReference type="NCBI Taxonomy" id="2173175"/>
    <lineage>
        <taxon>Bacteria</taxon>
        <taxon>Pseudomonadati</taxon>
        <taxon>Bacteroidota</taxon>
        <taxon>Sphingobacteriia</taxon>
        <taxon>Sphingobacteriales</taxon>
        <taxon>Sphingobacteriaceae</taxon>
        <taxon>Pararcticibacter</taxon>
    </lineage>
</organism>
<dbReference type="Gene3D" id="2.60.40.1120">
    <property type="entry name" value="Carboxypeptidase-like, regulatory domain"/>
    <property type="match status" value="1"/>
</dbReference>
<dbReference type="PROSITE" id="PS52016">
    <property type="entry name" value="TONB_DEPENDENT_REC_3"/>
    <property type="match status" value="1"/>
</dbReference>
<dbReference type="InterPro" id="IPR023996">
    <property type="entry name" value="TonB-dep_OMP_SusC/RagA"/>
</dbReference>
<sequence length="1074" mass="119026">MRRREVLYTKLWGLSMPLSILICLFLANATPVSATGKSAGRQDRIIKGTVRDAETKEALIGVSILLKGTQTGVSTDINGKFSIKVQGSNPVLTFSYLAYKKKEITVGSGNELQVVLQPEAGELNEVVVIGYGVQKKKLVTGATVQVSGENLQKLSTTSPLTAMQSQSPGVNIVQSSGQPGEGFKVNIRGLGTIGHSSPLYVIDGVPSGDINNLNPADIESVDVLKDAASAAIYGARAANGVILVTTRQGKSGKTQVSYDGYTGVQNVYKMPELLDARQYMNVINTVQFNEGLPLTDWKSTFKDAGLYESIENGTWKGTNWLDAIRNEDAPIQNHTFNLTGGNETSKFSLGVGYTSQEGIFGKPVQSDFGRTTVRINSDHVIYKNNNRDIIKMGERLYYNYNTRRGISTGNQYWNDISNMLRGYPIMPIYGADGKYFDMEDKIASGLQDYEASFANPIASMDYQRGNNMTKNHMLNMNAYVEIEPIPNLTFKSQFGYQFSANSYRQFTPTYELSNTTRNLTNSVQQNAGLGWSYSLENTLNYRLNIAAHHFDILAGQSIQKSGMGESVGATNSNLLWNDMEHAWIKNSQGVSAATIITGAPWDPGSIASFFGRINYNYKETYLASFILRADGSTNFARGHRWGYFPSASVGWVVTNEPFMDGVKSWMDFFKIRGSWGQNGNQNIPNFQYLATISFGRAANYSFNNNKTSQSTGSFATNLANEDISWETSEQLDIGFDARFLKSRLTTAFDWYKKSTWDWLLQAPVLASYGANAPYVNGGDVENKGIELGLGWSDHLNNGLTYGINLNMSKNINKVTRIANTEGIIHGPSNVLSQGTGELFRAEVGKPIGYFWGYKTAGVFQNQTQIDEWRAAQKPTLQTNPQPGDLIFVDNNNDGVINIQDKTQIGSPLPDYRVGFSINLGYKGFDLSATASGAFGQQIARSYRKFGDSYKDNYTTEVYNYWHGEGTSNRYPRLTAGNKTNWIEVSDIYIEDADYVKMQNITLGYDFKRLAPKMPFREFRVFLTAQNLFTITKYPGMDPEIGTSSDDTNYGWASGIDIGFYPNPRTYLIGVGIKF</sequence>
<dbReference type="AlphaFoldDB" id="A0A2U2PI80"/>
<protein>
    <submittedName>
        <fullName evidence="9">SusC/RagA family protein</fullName>
    </submittedName>
</protein>
<keyword evidence="3 7" id="KW-1134">Transmembrane beta strand</keyword>
<dbReference type="InterPro" id="IPR012910">
    <property type="entry name" value="Plug_dom"/>
</dbReference>
<dbReference type="OrthoDB" id="9768177at2"/>
<comment type="similarity">
    <text evidence="7">Belongs to the TonB-dependent receptor family.</text>
</comment>
<dbReference type="GO" id="GO:0009279">
    <property type="term" value="C:cell outer membrane"/>
    <property type="evidence" value="ECO:0007669"/>
    <property type="project" value="UniProtKB-SubCell"/>
</dbReference>
<dbReference type="Pfam" id="PF07715">
    <property type="entry name" value="Plug"/>
    <property type="match status" value="1"/>
</dbReference>
<name>A0A2U2PI80_9SPHI</name>
<dbReference type="Gene3D" id="2.40.170.20">
    <property type="entry name" value="TonB-dependent receptor, beta-barrel domain"/>
    <property type="match status" value="1"/>
</dbReference>
<comment type="caution">
    <text evidence="9">The sequence shown here is derived from an EMBL/GenBank/DDBJ whole genome shotgun (WGS) entry which is preliminary data.</text>
</comment>
<keyword evidence="5 7" id="KW-0472">Membrane</keyword>
<evidence type="ECO:0000256" key="7">
    <source>
        <dbReference type="PROSITE-ProRule" id="PRU01360"/>
    </source>
</evidence>
<feature type="domain" description="TonB-dependent receptor plug" evidence="8">
    <location>
        <begin position="139"/>
        <end position="241"/>
    </location>
</feature>
<keyword evidence="2 7" id="KW-0813">Transport</keyword>
<dbReference type="InterPro" id="IPR039426">
    <property type="entry name" value="TonB-dep_rcpt-like"/>
</dbReference>
<dbReference type="InterPro" id="IPR008969">
    <property type="entry name" value="CarboxyPept-like_regulatory"/>
</dbReference>